<accession>A0ACC3ZGN6</accession>
<organism evidence="1 2">
    <name type="scientific">Colletotrichum truncatum</name>
    <name type="common">Anthracnose fungus</name>
    <name type="synonym">Colletotrichum capsici</name>
    <dbReference type="NCBI Taxonomy" id="5467"/>
    <lineage>
        <taxon>Eukaryota</taxon>
        <taxon>Fungi</taxon>
        <taxon>Dikarya</taxon>
        <taxon>Ascomycota</taxon>
        <taxon>Pezizomycotina</taxon>
        <taxon>Sordariomycetes</taxon>
        <taxon>Hypocreomycetidae</taxon>
        <taxon>Glomerellales</taxon>
        <taxon>Glomerellaceae</taxon>
        <taxon>Colletotrichum</taxon>
        <taxon>Colletotrichum truncatum species complex</taxon>
    </lineage>
</organism>
<keyword evidence="2" id="KW-1185">Reference proteome</keyword>
<proteinExistence type="predicted"/>
<dbReference type="EMBL" id="VUJX02000001">
    <property type="protein sequence ID" value="KAL0943087.1"/>
    <property type="molecule type" value="Genomic_DNA"/>
</dbReference>
<evidence type="ECO:0000313" key="1">
    <source>
        <dbReference type="EMBL" id="KAL0943087.1"/>
    </source>
</evidence>
<dbReference type="Proteomes" id="UP000805649">
    <property type="component" value="Unassembled WGS sequence"/>
</dbReference>
<evidence type="ECO:0000313" key="2">
    <source>
        <dbReference type="Proteomes" id="UP000805649"/>
    </source>
</evidence>
<gene>
    <name evidence="1" type="ORF">CTRU02_200973</name>
</gene>
<comment type="caution">
    <text evidence="1">The sequence shown here is derived from an EMBL/GenBank/DDBJ whole genome shotgun (WGS) entry which is preliminary data.</text>
</comment>
<protein>
    <submittedName>
        <fullName evidence="1">C6 finger domain</fullName>
    </submittedName>
</protein>
<name>A0ACC3ZGN6_COLTU</name>
<reference evidence="1 2" key="1">
    <citation type="journal article" date="2020" name="Phytopathology">
        <title>Genome Sequence Resources of Colletotrichum truncatum, C. plurivorum, C. musicola, and C. sojae: Four Species Pathogenic to Soybean (Glycine max).</title>
        <authorList>
            <person name="Rogerio F."/>
            <person name="Boufleur T.R."/>
            <person name="Ciampi-Guillardi M."/>
            <person name="Sukno S.A."/>
            <person name="Thon M.R."/>
            <person name="Massola Junior N.S."/>
            <person name="Baroncelli R."/>
        </authorList>
    </citation>
    <scope>NUCLEOTIDE SEQUENCE [LARGE SCALE GENOMIC DNA]</scope>
    <source>
        <strain evidence="1 2">CMES1059</strain>
    </source>
</reference>
<sequence>MNDCLISSTSQLSFPLSQLGTSNPAAESLAPVIRQAIASYPLMMLRRTTFPPFIHPHRDKSRLPEPLANCMGIAALFASRNNDTRPFLWKSIWEEQERCLREMPNWSKYEIFAAMQAEIIYIMMRVVDGCARTPQHREYNMNMLFAYKAFWNQLLAIGVATCGVDRANGEIDWEDWVMEESLTRIACVWFIVAQISCVKVGIDCSVLEVWDTLRLPCHKAQWAATTLEDWKEETDALQYLHSRGKPPTNFAELYQLSRGTNGMAGSDRLDSWNAGVDNIGVLLNVVVNML</sequence>